<proteinExistence type="predicted"/>
<protein>
    <submittedName>
        <fullName evidence="2">GNAT family N-acetyltransferase</fullName>
    </submittedName>
</protein>
<evidence type="ECO:0000259" key="1">
    <source>
        <dbReference type="PROSITE" id="PS51186"/>
    </source>
</evidence>
<name>A0ABT3B3T4_9CYAN</name>
<evidence type="ECO:0000313" key="3">
    <source>
        <dbReference type="Proteomes" id="UP001526143"/>
    </source>
</evidence>
<dbReference type="SUPFAM" id="SSF55729">
    <property type="entry name" value="Acyl-CoA N-acyltransferases (Nat)"/>
    <property type="match status" value="1"/>
</dbReference>
<sequence>MKKLKEFDGKDEICDHLIAFLDNLAVGTLRMRYLDDKTVKIERLAVLSRARGQGIGNKIINEALLIIANKKIPEVVINASCVYKRFILQVRFCRRGRNIYRSGYSSCQNEEKVVETFRRNVCTGVRILYKFIIYNSSLLTDRRSEAIYGCQKKAK</sequence>
<comment type="caution">
    <text evidence="2">The sequence shown here is derived from an EMBL/GenBank/DDBJ whole genome shotgun (WGS) entry which is preliminary data.</text>
</comment>
<gene>
    <name evidence="2" type="ORF">OGM63_19340</name>
</gene>
<evidence type="ECO:0000313" key="2">
    <source>
        <dbReference type="EMBL" id="MCV3215640.1"/>
    </source>
</evidence>
<dbReference type="Gene3D" id="3.40.630.30">
    <property type="match status" value="1"/>
</dbReference>
<dbReference type="InterPro" id="IPR016181">
    <property type="entry name" value="Acyl_CoA_acyltransferase"/>
</dbReference>
<keyword evidence="3" id="KW-1185">Reference proteome</keyword>
<dbReference type="Proteomes" id="UP001526143">
    <property type="component" value="Unassembled WGS sequence"/>
</dbReference>
<dbReference type="EMBL" id="JAOWRF010000277">
    <property type="protein sequence ID" value="MCV3215640.1"/>
    <property type="molecule type" value="Genomic_DNA"/>
</dbReference>
<dbReference type="CDD" id="cd04301">
    <property type="entry name" value="NAT_SF"/>
    <property type="match status" value="1"/>
</dbReference>
<feature type="domain" description="N-acetyltransferase" evidence="1">
    <location>
        <begin position="1"/>
        <end position="132"/>
    </location>
</feature>
<dbReference type="InterPro" id="IPR000182">
    <property type="entry name" value="GNAT_dom"/>
</dbReference>
<accession>A0ABT3B3T4</accession>
<dbReference type="RefSeq" id="WP_263747288.1">
    <property type="nucleotide sequence ID" value="NZ_JAOWRF010000277.1"/>
</dbReference>
<dbReference type="Pfam" id="PF13508">
    <property type="entry name" value="Acetyltransf_7"/>
    <property type="match status" value="1"/>
</dbReference>
<dbReference type="PROSITE" id="PS51186">
    <property type="entry name" value="GNAT"/>
    <property type="match status" value="1"/>
</dbReference>
<reference evidence="2 3" key="1">
    <citation type="submission" date="2022-10" db="EMBL/GenBank/DDBJ databases">
        <title>Identification of biosynthetic pathway for the production of the potent trypsin inhibitor radiosumin.</title>
        <authorList>
            <person name="Fewer D.P."/>
            <person name="Delbaje E."/>
            <person name="Ouyang X."/>
            <person name="Agostino P.D."/>
            <person name="Wahlsten M."/>
            <person name="Jokela J."/>
            <person name="Permi P."/>
            <person name="Haapaniemi E."/>
            <person name="Koistinen H."/>
        </authorList>
    </citation>
    <scope>NUCLEOTIDE SEQUENCE [LARGE SCALE GENOMIC DNA]</scope>
    <source>
        <strain evidence="2 3">NIES-515</strain>
    </source>
</reference>
<organism evidence="2 3">
    <name type="scientific">Plectonema radiosum NIES-515</name>
    <dbReference type="NCBI Taxonomy" id="2986073"/>
    <lineage>
        <taxon>Bacteria</taxon>
        <taxon>Bacillati</taxon>
        <taxon>Cyanobacteriota</taxon>
        <taxon>Cyanophyceae</taxon>
        <taxon>Oscillatoriophycideae</taxon>
        <taxon>Oscillatoriales</taxon>
        <taxon>Microcoleaceae</taxon>
        <taxon>Plectonema</taxon>
    </lineage>
</organism>